<reference evidence="2" key="2">
    <citation type="submission" date="2025-09" db="UniProtKB">
        <authorList>
            <consortium name="Ensembl"/>
        </authorList>
    </citation>
    <scope>IDENTIFICATION</scope>
</reference>
<feature type="compositionally biased region" description="Polar residues" evidence="1">
    <location>
        <begin position="28"/>
        <end position="49"/>
    </location>
</feature>
<dbReference type="Proteomes" id="UP000261580">
    <property type="component" value="Unassembled WGS sequence"/>
</dbReference>
<keyword evidence="3" id="KW-1185">Reference proteome</keyword>
<sequence length="121" mass="13698">MDGQRKSERGKAKPEENKLGRSFGAISKQLQIPRSSVQTTEGKTNNPGTTRTQVCITVYCWNAIITVHSEVLCGCELKGYQLRKKHTLQNQHLQFICQMRKAFLATMTGVMFGGVKVRLYY</sequence>
<feature type="compositionally biased region" description="Basic and acidic residues" evidence="1">
    <location>
        <begin position="1"/>
        <end position="19"/>
    </location>
</feature>
<accession>A0A3Q4M1H4</accession>
<name>A0A3Q4M1H4_NEOBR</name>
<evidence type="ECO:0000256" key="1">
    <source>
        <dbReference type="SAM" id="MobiDB-lite"/>
    </source>
</evidence>
<evidence type="ECO:0000313" key="3">
    <source>
        <dbReference type="Proteomes" id="UP000261580"/>
    </source>
</evidence>
<dbReference type="AlphaFoldDB" id="A0A3Q4M1H4"/>
<dbReference type="Gene3D" id="1.10.10.10">
    <property type="entry name" value="Winged helix-like DNA-binding domain superfamily/Winged helix DNA-binding domain"/>
    <property type="match status" value="1"/>
</dbReference>
<dbReference type="Bgee" id="ENSNBRG00000000336">
    <property type="expression patterns" value="Expressed in brain and 1 other cell type or tissue"/>
</dbReference>
<feature type="region of interest" description="Disordered" evidence="1">
    <location>
        <begin position="1"/>
        <end position="49"/>
    </location>
</feature>
<dbReference type="InterPro" id="IPR036388">
    <property type="entry name" value="WH-like_DNA-bd_sf"/>
</dbReference>
<proteinExistence type="predicted"/>
<organism evidence="2 3">
    <name type="scientific">Neolamprologus brichardi</name>
    <name type="common">Fairy cichlid</name>
    <name type="synonym">Lamprologus brichardi</name>
    <dbReference type="NCBI Taxonomy" id="32507"/>
    <lineage>
        <taxon>Eukaryota</taxon>
        <taxon>Metazoa</taxon>
        <taxon>Chordata</taxon>
        <taxon>Craniata</taxon>
        <taxon>Vertebrata</taxon>
        <taxon>Euteleostomi</taxon>
        <taxon>Actinopterygii</taxon>
        <taxon>Neopterygii</taxon>
        <taxon>Teleostei</taxon>
        <taxon>Neoteleostei</taxon>
        <taxon>Acanthomorphata</taxon>
        <taxon>Ovalentaria</taxon>
        <taxon>Cichlomorphae</taxon>
        <taxon>Cichliformes</taxon>
        <taxon>Cichlidae</taxon>
        <taxon>African cichlids</taxon>
        <taxon>Pseudocrenilabrinae</taxon>
        <taxon>Lamprologini</taxon>
        <taxon>Neolamprologus</taxon>
    </lineage>
</organism>
<reference evidence="2" key="1">
    <citation type="submission" date="2025-08" db="UniProtKB">
        <authorList>
            <consortium name="Ensembl"/>
        </authorList>
    </citation>
    <scope>IDENTIFICATION</scope>
</reference>
<protein>
    <submittedName>
        <fullName evidence="2">Uncharacterized protein</fullName>
    </submittedName>
</protein>
<dbReference type="Ensembl" id="ENSNBRT00000000395.1">
    <property type="protein sequence ID" value="ENSNBRP00000000359.1"/>
    <property type="gene ID" value="ENSNBRG00000000336.1"/>
</dbReference>
<evidence type="ECO:0000313" key="2">
    <source>
        <dbReference type="Ensembl" id="ENSNBRP00000000359.1"/>
    </source>
</evidence>